<evidence type="ECO:0000313" key="2">
    <source>
        <dbReference type="EMBL" id="MDR6768652.1"/>
    </source>
</evidence>
<feature type="region of interest" description="Disordered" evidence="1">
    <location>
        <begin position="20"/>
        <end position="49"/>
    </location>
</feature>
<dbReference type="RefSeq" id="WP_209818743.1">
    <property type="nucleotide sequence ID" value="NZ_JAVDTL010000006.1"/>
</dbReference>
<accession>A0AAJ2BU47</accession>
<feature type="compositionally biased region" description="Basic and acidic residues" evidence="1">
    <location>
        <begin position="21"/>
        <end position="41"/>
    </location>
</feature>
<evidence type="ECO:0000256" key="1">
    <source>
        <dbReference type="SAM" id="MobiDB-lite"/>
    </source>
</evidence>
<dbReference type="EMBL" id="JAVDTL010000006">
    <property type="protein sequence ID" value="MDR6768652.1"/>
    <property type="molecule type" value="Genomic_DNA"/>
</dbReference>
<dbReference type="Proteomes" id="UP001253458">
    <property type="component" value="Unassembled WGS sequence"/>
</dbReference>
<organism evidence="2 5">
    <name type="scientific">Acidovorax delafieldii</name>
    <name type="common">Pseudomonas delafieldii</name>
    <dbReference type="NCBI Taxonomy" id="47920"/>
    <lineage>
        <taxon>Bacteria</taxon>
        <taxon>Pseudomonadati</taxon>
        <taxon>Pseudomonadota</taxon>
        <taxon>Betaproteobacteria</taxon>
        <taxon>Burkholderiales</taxon>
        <taxon>Comamonadaceae</taxon>
        <taxon>Acidovorax</taxon>
    </lineage>
</organism>
<sequence length="136" mass="15289">MPLEFVNLLGEKISDAQIQARKAEAHQEQARRKKSADDKSFHKGWRVTGIPPGALEEARAEALRLGRIEEQNGRAAKEFSEMNWIQNHRGKAVRSKPYEIKDSADECAALAEKAGWLRVRVEEIKRDTRKGVAGGL</sequence>
<evidence type="ECO:0000313" key="5">
    <source>
        <dbReference type="Proteomes" id="UP001253458"/>
    </source>
</evidence>
<name>A0AAJ2BU47_ACIDE</name>
<comment type="caution">
    <text evidence="2">The sequence shown here is derived from an EMBL/GenBank/DDBJ whole genome shotgun (WGS) entry which is preliminary data.</text>
</comment>
<protein>
    <submittedName>
        <fullName evidence="2">Uncharacterized protein</fullName>
    </submittedName>
</protein>
<gene>
    <name evidence="2" type="ORF">J2W88_003956</name>
    <name evidence="3" type="ORF">J2W93_002206</name>
</gene>
<reference evidence="2 4" key="1">
    <citation type="submission" date="2023-07" db="EMBL/GenBank/DDBJ databases">
        <title>Sorghum-associated microbial communities from plants grown in Nebraska, USA.</title>
        <authorList>
            <person name="Schachtman D."/>
        </authorList>
    </citation>
    <scope>NUCLEOTIDE SEQUENCE</scope>
    <source>
        <strain evidence="3 4">BE105</strain>
        <strain evidence="2">BE69</strain>
    </source>
</reference>
<proteinExistence type="predicted"/>
<dbReference type="EMBL" id="JAVDTS010000003">
    <property type="protein sequence ID" value="MDR6837368.1"/>
    <property type="molecule type" value="Genomic_DNA"/>
</dbReference>
<dbReference type="AlphaFoldDB" id="A0AAJ2BU47"/>
<keyword evidence="4" id="KW-1185">Reference proteome</keyword>
<evidence type="ECO:0000313" key="4">
    <source>
        <dbReference type="Proteomes" id="UP001249076"/>
    </source>
</evidence>
<dbReference type="Proteomes" id="UP001249076">
    <property type="component" value="Unassembled WGS sequence"/>
</dbReference>
<evidence type="ECO:0000313" key="3">
    <source>
        <dbReference type="EMBL" id="MDR6837368.1"/>
    </source>
</evidence>